<gene>
    <name evidence="5" type="primary">ARPP21</name>
    <name evidence="7" type="synonym">Arpp21</name>
</gene>
<dbReference type="GO" id="GO:0003676">
    <property type="term" value="F:nucleic acid binding"/>
    <property type="evidence" value="ECO:0007669"/>
    <property type="project" value="UniProtKB-UniRule"/>
</dbReference>
<dbReference type="PROSITE" id="PS51061">
    <property type="entry name" value="R3H"/>
    <property type="match status" value="1"/>
</dbReference>
<dbReference type="CTD" id="10777"/>
<dbReference type="SMART" id="SM00393">
    <property type="entry name" value="R3H"/>
    <property type="match status" value="1"/>
</dbReference>
<feature type="region of interest" description="Disordered" evidence="2">
    <location>
        <begin position="296"/>
        <end position="406"/>
    </location>
</feature>
<evidence type="ECO:0000313" key="5">
    <source>
        <dbReference type="EMBL" id="JAV38792.1"/>
    </source>
</evidence>
<evidence type="ECO:0000313" key="6">
    <source>
        <dbReference type="Proteomes" id="UP001732720"/>
    </source>
</evidence>
<protein>
    <submittedName>
        <fullName evidence="5 7">cAMP-regulated phosphoprotein 21</fullName>
    </submittedName>
</protein>
<evidence type="ECO:0000259" key="3">
    <source>
        <dbReference type="PROSITE" id="PS51061"/>
    </source>
</evidence>
<dbReference type="OrthoDB" id="278430at2759"/>
<dbReference type="FunFam" id="3.30.1370.50:FF:000001">
    <property type="entry name" value="R3H domain-containing protein 2 isoform 1"/>
    <property type="match status" value="1"/>
</dbReference>
<dbReference type="InterPro" id="IPR036867">
    <property type="entry name" value="R3H_dom_sf"/>
</dbReference>
<feature type="compositionally biased region" description="Low complexity" evidence="2">
    <location>
        <begin position="303"/>
        <end position="313"/>
    </location>
</feature>
<dbReference type="AlphaFoldDB" id="A0A250Y576"/>
<dbReference type="InterPro" id="IPR024771">
    <property type="entry name" value="SUZ"/>
</dbReference>
<feature type="region of interest" description="Disordered" evidence="2">
    <location>
        <begin position="448"/>
        <end position="510"/>
    </location>
</feature>
<evidence type="ECO:0000256" key="1">
    <source>
        <dbReference type="ARBA" id="ARBA00022553"/>
    </source>
</evidence>
<feature type="compositionally biased region" description="Basic and acidic residues" evidence="2">
    <location>
        <begin position="100"/>
        <end position="128"/>
    </location>
</feature>
<dbReference type="EMBL" id="GFFV01001153">
    <property type="protein sequence ID" value="JAV38792.1"/>
    <property type="molecule type" value="Transcribed_RNA"/>
</dbReference>
<feature type="domain" description="SUZ" evidence="4">
    <location>
        <begin position="226"/>
        <end position="307"/>
    </location>
</feature>
<dbReference type="PANTHER" id="PTHR15672:SF14">
    <property type="entry name" value="CAMP-REGULATED PHOSPHOPROTEIN 21"/>
    <property type="match status" value="1"/>
</dbReference>
<feature type="compositionally biased region" description="Basic and acidic residues" evidence="2">
    <location>
        <begin position="315"/>
        <end position="324"/>
    </location>
</feature>
<proteinExistence type="predicted"/>
<dbReference type="CDD" id="cd02642">
    <property type="entry name" value="R3H_encore_like"/>
    <property type="match status" value="1"/>
</dbReference>
<dbReference type="RefSeq" id="XP_020019320.1">
    <property type="nucleotide sequence ID" value="XM_020163731.1"/>
</dbReference>
<reference evidence="7" key="2">
    <citation type="submission" date="2025-04" db="UniProtKB">
        <authorList>
            <consortium name="RefSeq"/>
        </authorList>
    </citation>
    <scope>IDENTIFICATION</scope>
</reference>
<dbReference type="Gene3D" id="3.30.1370.50">
    <property type="entry name" value="R3H-like domain"/>
    <property type="match status" value="1"/>
</dbReference>
<dbReference type="PROSITE" id="PS51673">
    <property type="entry name" value="SUZ"/>
    <property type="match status" value="1"/>
</dbReference>
<dbReference type="Pfam" id="PF01424">
    <property type="entry name" value="R3H"/>
    <property type="match status" value="1"/>
</dbReference>
<keyword evidence="1" id="KW-0597">Phosphoprotein</keyword>
<feature type="compositionally biased region" description="Polar residues" evidence="2">
    <location>
        <begin position="326"/>
        <end position="346"/>
    </location>
</feature>
<organism evidence="5">
    <name type="scientific">Castor canadensis</name>
    <name type="common">American beaver</name>
    <dbReference type="NCBI Taxonomy" id="51338"/>
    <lineage>
        <taxon>Eukaryota</taxon>
        <taxon>Metazoa</taxon>
        <taxon>Chordata</taxon>
        <taxon>Craniata</taxon>
        <taxon>Vertebrata</taxon>
        <taxon>Euteleostomi</taxon>
        <taxon>Mammalia</taxon>
        <taxon>Eutheria</taxon>
        <taxon>Euarchontoglires</taxon>
        <taxon>Glires</taxon>
        <taxon>Rodentia</taxon>
        <taxon>Castorimorpha</taxon>
        <taxon>Castoridae</taxon>
        <taxon>Castor</taxon>
    </lineage>
</organism>
<dbReference type="Proteomes" id="UP001732720">
    <property type="component" value="Chromosome 5"/>
</dbReference>
<dbReference type="GO" id="GO:0005737">
    <property type="term" value="C:cytoplasm"/>
    <property type="evidence" value="ECO:0007669"/>
    <property type="project" value="TreeGrafter"/>
</dbReference>
<sequence>MSEQGDLNQAIVEEGRTEQEAAPENGIVKSESLDEEEKLELQRRLAAQNQERRKSKSGAGKGKLTRSLAVCEESARPGGESLQDQESIHLQLSSFPSLQEEDKSRKDDSEREKEKDKNKDKTSEKPKIRMLSKDCSQEYTDSTGIDLQEFLINTLKNNSRDRMILLKVEQEMIDFIGDNNNHYKKFPQMSSYQRMLVHRVAAYFGLDHNVDQTGKSVIINKTSNTRIPEQRFCEHLKDEKGEESQKRFILKRDNSSIDKEDNQSVCSQESLFVENSRLLEDSNICNETYKKRQLFRGNRDGSGRTSGSRQSSSENELKWSDHHRAWSSTDSDSSNRNLRPTITKTASFGGITVLTRGDSTSSTRSAGKLSKTGSESSSSAGSSGSLSRTHPPLQSTPLPSSMAAGSPGCVPYAENGMGGQVPPSSTSYILLPLEAATGIPPGSILLNPHTGQPFVNPDGTPAIYNPPGSQQPLRSAVVGQPPQQPSPQPQPQVQPQPQMAGSLVTQSVQGLQASSQSVQYPAVSFPPQHLLPMSPTQHFPMRDDVAVQFSQLSLSRQSSGETPEPPSGPVYPSSLMPQPAQQPSYVIASTGQQLSTGGFSGSGPPISQQVLQAAPSPQGFVQQPPPAQMPVYYYPSSQYPTSTTPQYRPMASVQYSAQRGHQVPQAAQPAGYQPVLSGQQGFQGLMGVQQPAHSQGVVSSQQGAPVQGVMVSYPTMSSYQVPMTQGSQGVPQQTYQQPVMLPNQAGQGSLPATGMPVYCNVTPPTPQNNLRLLGPHCPSSTVPVMSASCRTNCASMSNTGWQVKF</sequence>
<feature type="compositionally biased region" description="Low complexity" evidence="2">
    <location>
        <begin position="553"/>
        <end position="562"/>
    </location>
</feature>
<feature type="compositionally biased region" description="Polar residues" evidence="2">
    <location>
        <begin position="82"/>
        <end position="97"/>
    </location>
</feature>
<dbReference type="PANTHER" id="PTHR15672">
    <property type="entry name" value="CAMP-REGULATED PHOSPHOPROTEIN 21 RELATED R3H DOMAIN CONTAINING PROTEIN"/>
    <property type="match status" value="1"/>
</dbReference>
<feature type="compositionally biased region" description="Pro residues" evidence="2">
    <location>
        <begin position="482"/>
        <end position="494"/>
    </location>
</feature>
<keyword evidence="6" id="KW-1185">Reference proteome</keyword>
<dbReference type="GeneID" id="109686426"/>
<reference evidence="5" key="1">
    <citation type="journal article" date="2017" name="G3 (Bethesda)">
        <title>De Novo Genome and Transcriptome Assembly of the Canadian Beaver (Castor canadensis).</title>
        <authorList>
            <person name="Lok S."/>
            <person name="Paton T.A."/>
            <person name="Wang Z."/>
            <person name="Kaur G."/>
            <person name="Walker S."/>
            <person name="Yuen R.K."/>
            <person name="Sung W.W."/>
            <person name="Whitney J."/>
            <person name="Buchanan J.A."/>
            <person name="Trost B."/>
            <person name="Singh N."/>
            <person name="Apresto B."/>
            <person name="Chen N."/>
            <person name="Coole M."/>
            <person name="Dawson T.J."/>
            <person name="Ho K.Y."/>
            <person name="Hu Z."/>
            <person name="Pullenayegum S."/>
            <person name="Samler K."/>
            <person name="Shipstone A."/>
            <person name="Tsoi F."/>
            <person name="Wang T."/>
            <person name="Pereira S.L."/>
            <person name="Rostami P."/>
            <person name="Ryan C.A."/>
            <person name="Tong A.H."/>
            <person name="Ng K."/>
            <person name="Sundaravadanam Y."/>
            <person name="Simpson J.T."/>
            <person name="Lim B.K."/>
            <person name="Engstrom M.D."/>
            <person name="Dutton C.J."/>
            <person name="Kerr K.C."/>
            <person name="Franke M."/>
            <person name="Rapley W."/>
            <person name="Wintle R.F."/>
            <person name="Scherer S.W."/>
        </authorList>
    </citation>
    <scope>NUCLEOTIDE SEQUENCE</scope>
    <source>
        <strain evidence="5">ROM106880</strain>
        <tissue evidence="5">Muscle</tissue>
    </source>
</reference>
<feature type="region of interest" description="Disordered" evidence="2">
    <location>
        <begin position="1"/>
        <end position="128"/>
    </location>
</feature>
<feature type="region of interest" description="Disordered" evidence="2">
    <location>
        <begin position="553"/>
        <end position="580"/>
    </location>
</feature>
<dbReference type="InterPro" id="IPR001374">
    <property type="entry name" value="R3H_dom"/>
</dbReference>
<feature type="compositionally biased region" description="Low complexity" evidence="2">
    <location>
        <begin position="367"/>
        <end position="387"/>
    </location>
</feature>
<evidence type="ECO:0000313" key="7">
    <source>
        <dbReference type="RefSeq" id="XP_020019320.1"/>
    </source>
</evidence>
<name>A0A250Y576_CASCN</name>
<evidence type="ECO:0000256" key="2">
    <source>
        <dbReference type="SAM" id="MobiDB-lite"/>
    </source>
</evidence>
<accession>A0A250Y576</accession>
<dbReference type="SUPFAM" id="SSF82708">
    <property type="entry name" value="R3H domain"/>
    <property type="match status" value="1"/>
</dbReference>
<evidence type="ECO:0000259" key="4">
    <source>
        <dbReference type="PROSITE" id="PS51673"/>
    </source>
</evidence>
<dbReference type="InterPro" id="IPR051937">
    <property type="entry name" value="R3H_domain_containing"/>
</dbReference>
<feature type="domain" description="R3H" evidence="3">
    <location>
        <begin position="162"/>
        <end position="225"/>
    </location>
</feature>